<gene>
    <name evidence="1" type="ORF">RO3G_03082</name>
</gene>
<dbReference type="RefSeq" id="XP_067513774.1">
    <property type="nucleotide sequence ID" value="XM_067657673.1"/>
</dbReference>
<protein>
    <submittedName>
        <fullName evidence="1">Uncharacterized protein</fullName>
    </submittedName>
</protein>
<evidence type="ECO:0000313" key="2">
    <source>
        <dbReference type="Proteomes" id="UP000009138"/>
    </source>
</evidence>
<organism evidence="1 2">
    <name type="scientific">Rhizopus delemar (strain RA 99-880 / ATCC MYA-4621 / FGSC 9543 / NRRL 43880)</name>
    <name type="common">Mucormycosis agent</name>
    <name type="synonym">Rhizopus arrhizus var. delemar</name>
    <dbReference type="NCBI Taxonomy" id="246409"/>
    <lineage>
        <taxon>Eukaryota</taxon>
        <taxon>Fungi</taxon>
        <taxon>Fungi incertae sedis</taxon>
        <taxon>Mucoromycota</taxon>
        <taxon>Mucoromycotina</taxon>
        <taxon>Mucoromycetes</taxon>
        <taxon>Mucorales</taxon>
        <taxon>Mucorineae</taxon>
        <taxon>Rhizopodaceae</taxon>
        <taxon>Rhizopus</taxon>
    </lineage>
</organism>
<dbReference type="AlphaFoldDB" id="I1BQ98"/>
<proteinExistence type="predicted"/>
<dbReference type="GeneID" id="93610054"/>
<dbReference type="Proteomes" id="UP000009138">
    <property type="component" value="Unassembled WGS sequence"/>
</dbReference>
<dbReference type="InParanoid" id="I1BQ98"/>
<dbReference type="VEuPathDB" id="FungiDB:RO3G_03082"/>
<accession>I1BQ98</accession>
<sequence length="88" mass="9963">MIQSTIIAIEFNITSSNPTNALPFICCDTTKRELVSYNTSSTFEEAVTKGIIQSWFRDLPCVFATCYLHCTINRFDSGAARRTDIIWC</sequence>
<dbReference type="EMBL" id="CH476733">
    <property type="protein sequence ID" value="EIE78378.1"/>
    <property type="molecule type" value="Genomic_DNA"/>
</dbReference>
<keyword evidence="2" id="KW-1185">Reference proteome</keyword>
<name>I1BQ98_RHIO9</name>
<reference evidence="1 2" key="1">
    <citation type="journal article" date="2009" name="PLoS Genet.">
        <title>Genomic analysis of the basal lineage fungus Rhizopus oryzae reveals a whole-genome duplication.</title>
        <authorList>
            <person name="Ma L.-J."/>
            <person name="Ibrahim A.S."/>
            <person name="Skory C."/>
            <person name="Grabherr M.G."/>
            <person name="Burger G."/>
            <person name="Butler M."/>
            <person name="Elias M."/>
            <person name="Idnurm A."/>
            <person name="Lang B.F."/>
            <person name="Sone T."/>
            <person name="Abe A."/>
            <person name="Calvo S.E."/>
            <person name="Corrochano L.M."/>
            <person name="Engels R."/>
            <person name="Fu J."/>
            <person name="Hansberg W."/>
            <person name="Kim J.-M."/>
            <person name="Kodira C.D."/>
            <person name="Koehrsen M.J."/>
            <person name="Liu B."/>
            <person name="Miranda-Saavedra D."/>
            <person name="O'Leary S."/>
            <person name="Ortiz-Castellanos L."/>
            <person name="Poulter R."/>
            <person name="Rodriguez-Romero J."/>
            <person name="Ruiz-Herrera J."/>
            <person name="Shen Y.-Q."/>
            <person name="Zeng Q."/>
            <person name="Galagan J."/>
            <person name="Birren B.W."/>
            <person name="Cuomo C.A."/>
            <person name="Wickes B.L."/>
        </authorList>
    </citation>
    <scope>NUCLEOTIDE SEQUENCE [LARGE SCALE GENOMIC DNA]</scope>
    <source>
        <strain evidence="2">RA 99-880 / ATCC MYA-4621 / FGSC 9543 / NRRL 43880</strain>
    </source>
</reference>
<evidence type="ECO:0000313" key="1">
    <source>
        <dbReference type="EMBL" id="EIE78378.1"/>
    </source>
</evidence>